<proteinExistence type="inferred from homology"/>
<gene>
    <name evidence="2" type="ORF">KTH89_06910</name>
</gene>
<organism evidence="2 3">
    <name type="scientific">Diplocloster agilis</name>
    <dbReference type="NCBI Taxonomy" id="2850323"/>
    <lineage>
        <taxon>Bacteria</taxon>
        <taxon>Bacillati</taxon>
        <taxon>Bacillota</taxon>
        <taxon>Clostridia</taxon>
        <taxon>Lachnospirales</taxon>
        <taxon>Lachnospiraceae</taxon>
        <taxon>Diplocloster</taxon>
    </lineage>
</organism>
<dbReference type="PROSITE" id="PS51354">
    <property type="entry name" value="GLUTAREDOXIN_2"/>
    <property type="match status" value="1"/>
</dbReference>
<keyword evidence="3" id="KW-1185">Reference proteome</keyword>
<dbReference type="PROSITE" id="PS51353">
    <property type="entry name" value="ARSC"/>
    <property type="match status" value="1"/>
</dbReference>
<comment type="similarity">
    <text evidence="1">Belongs to the ArsC family.</text>
</comment>
<dbReference type="Proteomes" id="UP000712157">
    <property type="component" value="Unassembled WGS sequence"/>
</dbReference>
<evidence type="ECO:0000313" key="2">
    <source>
        <dbReference type="EMBL" id="MBU9736263.1"/>
    </source>
</evidence>
<sequence>MNVLFMEYPKCSTCQRAKKWLQAHEVSFEDRHIKDDRPTASELKEWIARSGLPVRKFFNTSGMVYKELGLKDKLPNMSGDEMIEVLASDGMVVKRPLIVGSDFVLVGFKEQEWEARLG</sequence>
<dbReference type="NCBIfam" id="TIGR01617">
    <property type="entry name" value="arsC_related"/>
    <property type="match status" value="1"/>
</dbReference>
<comment type="caution">
    <text evidence="2">The sequence shown here is derived from an EMBL/GenBank/DDBJ whole genome shotgun (WGS) entry which is preliminary data.</text>
</comment>
<dbReference type="PANTHER" id="PTHR30041">
    <property type="entry name" value="ARSENATE REDUCTASE"/>
    <property type="match status" value="1"/>
</dbReference>
<dbReference type="Pfam" id="PF03960">
    <property type="entry name" value="ArsC"/>
    <property type="match status" value="1"/>
</dbReference>
<reference evidence="2" key="1">
    <citation type="submission" date="2021-06" db="EMBL/GenBank/DDBJ databases">
        <title>Description of novel taxa of the family Lachnospiraceae.</title>
        <authorList>
            <person name="Chaplin A.V."/>
            <person name="Sokolova S.R."/>
            <person name="Pikina A.P."/>
            <person name="Korzhanova M."/>
            <person name="Belova V."/>
            <person name="Korostin D."/>
            <person name="Efimov B.A."/>
        </authorList>
    </citation>
    <scope>NUCLEOTIDE SEQUENCE</scope>
    <source>
        <strain evidence="2">ASD5720</strain>
    </source>
</reference>
<dbReference type="PANTHER" id="PTHR30041:SF8">
    <property type="entry name" value="PROTEIN YFFB"/>
    <property type="match status" value="1"/>
</dbReference>
<accession>A0A949NGB8</accession>
<dbReference type="InterPro" id="IPR006504">
    <property type="entry name" value="Tscrpt_reg_Spx/MgsR"/>
</dbReference>
<dbReference type="AlphaFoldDB" id="A0A949NGB8"/>
<dbReference type="Gene3D" id="3.40.30.10">
    <property type="entry name" value="Glutaredoxin"/>
    <property type="match status" value="1"/>
</dbReference>
<name>A0A949NGB8_9FIRM</name>
<dbReference type="EMBL" id="JAHQCW010000008">
    <property type="protein sequence ID" value="MBU9736263.1"/>
    <property type="molecule type" value="Genomic_DNA"/>
</dbReference>
<dbReference type="RefSeq" id="WP_238721168.1">
    <property type="nucleotide sequence ID" value="NZ_JAHQCW010000008.1"/>
</dbReference>
<evidence type="ECO:0000313" key="3">
    <source>
        <dbReference type="Proteomes" id="UP000712157"/>
    </source>
</evidence>
<dbReference type="InterPro" id="IPR006660">
    <property type="entry name" value="Arsenate_reductase-like"/>
</dbReference>
<protein>
    <submittedName>
        <fullName evidence="2">Arsenate reductase family protein</fullName>
    </submittedName>
</protein>
<dbReference type="SUPFAM" id="SSF52833">
    <property type="entry name" value="Thioredoxin-like"/>
    <property type="match status" value="1"/>
</dbReference>
<dbReference type="CDD" id="cd03036">
    <property type="entry name" value="ArsC_like"/>
    <property type="match status" value="1"/>
</dbReference>
<evidence type="ECO:0000256" key="1">
    <source>
        <dbReference type="PROSITE-ProRule" id="PRU01282"/>
    </source>
</evidence>
<dbReference type="InterPro" id="IPR036249">
    <property type="entry name" value="Thioredoxin-like_sf"/>
</dbReference>